<dbReference type="Proteomes" id="UP000288102">
    <property type="component" value="Unassembled WGS sequence"/>
</dbReference>
<organism evidence="1 2">
    <name type="scientific">Flavobacterium cupreum</name>
    <dbReference type="NCBI Taxonomy" id="2133766"/>
    <lineage>
        <taxon>Bacteria</taxon>
        <taxon>Pseudomonadati</taxon>
        <taxon>Bacteroidota</taxon>
        <taxon>Flavobacteriia</taxon>
        <taxon>Flavobacteriales</taxon>
        <taxon>Flavobacteriaceae</taxon>
        <taxon>Flavobacterium</taxon>
    </lineage>
</organism>
<sequence>QPAHLDAYLDEFVFRFNRRSSGSRGMLFYRLLQQAVVTSPVTYRDVTKKTGARPKNSE</sequence>
<evidence type="ECO:0000313" key="1">
    <source>
        <dbReference type="EMBL" id="RUT67578.1"/>
    </source>
</evidence>
<name>A0A433ZZM9_9FLAO</name>
<evidence type="ECO:0000313" key="2">
    <source>
        <dbReference type="Proteomes" id="UP000288102"/>
    </source>
</evidence>
<protein>
    <submittedName>
        <fullName evidence="1">IS1595 family transposase</fullName>
    </submittedName>
</protein>
<keyword evidence="2" id="KW-1185">Reference proteome</keyword>
<gene>
    <name evidence="1" type="ORF">D0817_25715</name>
</gene>
<proteinExistence type="predicted"/>
<accession>A0A433ZZM9</accession>
<reference evidence="2" key="1">
    <citation type="journal article" date="2019" name="Syst. Appl. Microbiol.">
        <title>Flavobacterium circumlabens sp. nov. and Flavobacterium cupreum sp. nov., two psychrotrophic species isolated from Antarctic environmental samples.</title>
        <authorList>
            <person name="Kralova S."/>
            <person name="Busse H.-J."/>
            <person name="Svec P."/>
            <person name="Maslanova I."/>
            <person name="Stankova E."/>
            <person name="Bartak M."/>
            <person name="Sedlacek I."/>
        </authorList>
    </citation>
    <scope>NUCLEOTIDE SEQUENCE [LARGE SCALE GENOMIC DNA]</scope>
    <source>
        <strain evidence="2">CCM 8825</strain>
    </source>
</reference>
<dbReference type="AlphaFoldDB" id="A0A433ZZM9"/>
<dbReference type="EMBL" id="QWDM01000172">
    <property type="protein sequence ID" value="RUT67578.1"/>
    <property type="molecule type" value="Genomic_DNA"/>
</dbReference>
<comment type="caution">
    <text evidence="1">The sequence shown here is derived from an EMBL/GenBank/DDBJ whole genome shotgun (WGS) entry which is preliminary data.</text>
</comment>
<feature type="non-terminal residue" evidence="1">
    <location>
        <position position="1"/>
    </location>
</feature>